<organism evidence="2 3">
    <name type="scientific">Escallonia herrerae</name>
    <dbReference type="NCBI Taxonomy" id="1293975"/>
    <lineage>
        <taxon>Eukaryota</taxon>
        <taxon>Viridiplantae</taxon>
        <taxon>Streptophyta</taxon>
        <taxon>Embryophyta</taxon>
        <taxon>Tracheophyta</taxon>
        <taxon>Spermatophyta</taxon>
        <taxon>Magnoliopsida</taxon>
        <taxon>eudicotyledons</taxon>
        <taxon>Gunneridae</taxon>
        <taxon>Pentapetalae</taxon>
        <taxon>asterids</taxon>
        <taxon>campanulids</taxon>
        <taxon>Escalloniales</taxon>
        <taxon>Escalloniaceae</taxon>
        <taxon>Escallonia</taxon>
    </lineage>
</organism>
<dbReference type="AlphaFoldDB" id="A0AA88WK67"/>
<reference evidence="2" key="1">
    <citation type="submission" date="2022-12" db="EMBL/GenBank/DDBJ databases">
        <title>Draft genome assemblies for two species of Escallonia (Escalloniales).</title>
        <authorList>
            <person name="Chanderbali A."/>
            <person name="Dervinis C."/>
            <person name="Anghel I."/>
            <person name="Soltis D."/>
            <person name="Soltis P."/>
            <person name="Zapata F."/>
        </authorList>
    </citation>
    <scope>NUCLEOTIDE SEQUENCE</scope>
    <source>
        <strain evidence="2">UCBG64.0493</strain>
        <tissue evidence="2">Leaf</tissue>
    </source>
</reference>
<keyword evidence="1" id="KW-1133">Transmembrane helix</keyword>
<keyword evidence="1" id="KW-0472">Membrane</keyword>
<evidence type="ECO:0000256" key="1">
    <source>
        <dbReference type="SAM" id="Phobius"/>
    </source>
</evidence>
<feature type="transmembrane region" description="Helical" evidence="1">
    <location>
        <begin position="85"/>
        <end position="113"/>
    </location>
</feature>
<dbReference type="Proteomes" id="UP001188597">
    <property type="component" value="Unassembled WGS sequence"/>
</dbReference>
<dbReference type="PANTHER" id="PTHR38225">
    <property type="entry name" value="PROTEIN, PUTATIVE-RELATED"/>
    <property type="match status" value="1"/>
</dbReference>
<sequence length="117" mass="13114">MYGLLSSLFPQLNQTSSPSQDTRISAGKGANMVDSNLSVLRERIEAVRRQEMLDKGSLRLENGWRYNKCGYDDKRKRHAMLLESIEVVSLATTSLGLVFLIGSLCIFLVSLAVHFHI</sequence>
<comment type="caution">
    <text evidence="2">The sequence shown here is derived from an EMBL/GenBank/DDBJ whole genome shotgun (WGS) entry which is preliminary data.</text>
</comment>
<evidence type="ECO:0000313" key="2">
    <source>
        <dbReference type="EMBL" id="KAK3024110.1"/>
    </source>
</evidence>
<protein>
    <submittedName>
        <fullName evidence="2">Uncharacterized protein</fullName>
    </submittedName>
</protein>
<name>A0AA88WK67_9ASTE</name>
<dbReference type="PANTHER" id="PTHR38225:SF3">
    <property type="entry name" value="RX N-TERMINAL DOMAIN-CONTAINING PROTEIN"/>
    <property type="match status" value="1"/>
</dbReference>
<accession>A0AA88WK67</accession>
<keyword evidence="1" id="KW-0812">Transmembrane</keyword>
<proteinExistence type="predicted"/>
<keyword evidence="3" id="KW-1185">Reference proteome</keyword>
<dbReference type="EMBL" id="JAVXUP010000617">
    <property type="protein sequence ID" value="KAK3024110.1"/>
    <property type="molecule type" value="Genomic_DNA"/>
</dbReference>
<evidence type="ECO:0000313" key="3">
    <source>
        <dbReference type="Proteomes" id="UP001188597"/>
    </source>
</evidence>
<gene>
    <name evidence="2" type="ORF">RJ639_043569</name>
</gene>